<protein>
    <submittedName>
        <fullName evidence="1">DUF2953 domain-containing protein</fullName>
    </submittedName>
</protein>
<organism evidence="1 2">
    <name type="scientific">Paenibacillus mesotrionivorans</name>
    <dbReference type="NCBI Taxonomy" id="3160968"/>
    <lineage>
        <taxon>Bacteria</taxon>
        <taxon>Bacillati</taxon>
        <taxon>Bacillota</taxon>
        <taxon>Bacilli</taxon>
        <taxon>Bacillales</taxon>
        <taxon>Paenibacillaceae</taxon>
        <taxon>Paenibacillus</taxon>
    </lineage>
</organism>
<reference evidence="1" key="1">
    <citation type="submission" date="2024-12" db="EMBL/GenBank/DDBJ databases">
        <authorList>
            <person name="Wu N."/>
        </authorList>
    </citation>
    <scope>NUCLEOTIDE SEQUENCE</scope>
    <source>
        <strain evidence="1">P15</strain>
    </source>
</reference>
<evidence type="ECO:0000313" key="1">
    <source>
        <dbReference type="EMBL" id="MFM9327002.1"/>
    </source>
</evidence>
<accession>A0ACC7NVA5</accession>
<dbReference type="Proteomes" id="UP001631969">
    <property type="component" value="Unassembled WGS sequence"/>
</dbReference>
<keyword evidence="2" id="KW-1185">Reference proteome</keyword>
<comment type="caution">
    <text evidence="1">The sequence shown here is derived from an EMBL/GenBank/DDBJ whole genome shotgun (WGS) entry which is preliminary data.</text>
</comment>
<name>A0ACC7NVA5_9BACL</name>
<evidence type="ECO:0000313" key="2">
    <source>
        <dbReference type="Proteomes" id="UP001631969"/>
    </source>
</evidence>
<dbReference type="EMBL" id="JBJURJ010000001">
    <property type="protein sequence ID" value="MFM9327002.1"/>
    <property type="molecule type" value="Genomic_DNA"/>
</dbReference>
<sequence length="226" mass="25898">MTWWGWMLAGGAAAAIALLASKVSFELFYSRVKDNDRLYIYCKAVYGLIQYRFEVPVIAFKGFKKGVVLKEEHVNERGDKLLGEGTAEINKDKVLLYFKKAKIFVEATYHMRDWLYDTMSKVTCTQLKWSTRIGLGDAPETAITTGIVWTLKSSLLTFMFTHIKRCGSPDIQVIPDYRQTVFTTELTWKGQMRFDQACASLVLFVVRAFKNRGSFKAWQKILSKSP</sequence>
<gene>
    <name evidence="1" type="ORF">ACI1P1_01700</name>
</gene>
<proteinExistence type="predicted"/>